<dbReference type="EMBL" id="CACVKT020007820">
    <property type="protein sequence ID" value="CAC5411029.1"/>
    <property type="molecule type" value="Genomic_DNA"/>
</dbReference>
<gene>
    <name evidence="1" type="ORF">MCOR_44165</name>
</gene>
<dbReference type="AlphaFoldDB" id="A0A6J8DSG2"/>
<reference evidence="1 2" key="1">
    <citation type="submission" date="2020-06" db="EMBL/GenBank/DDBJ databases">
        <authorList>
            <person name="Li R."/>
            <person name="Bekaert M."/>
        </authorList>
    </citation>
    <scope>NUCLEOTIDE SEQUENCE [LARGE SCALE GENOMIC DNA]</scope>
    <source>
        <strain evidence="2">wild</strain>
    </source>
</reference>
<name>A0A6J8DSG2_MYTCO</name>
<protein>
    <recommendedName>
        <fullName evidence="3">SAP domain-containing protein</fullName>
    </recommendedName>
</protein>
<proteinExistence type="predicted"/>
<dbReference type="OrthoDB" id="6152909at2759"/>
<accession>A0A6J8DSG2</accession>
<evidence type="ECO:0000313" key="1">
    <source>
        <dbReference type="EMBL" id="CAC5411029.1"/>
    </source>
</evidence>
<dbReference type="Proteomes" id="UP000507470">
    <property type="component" value="Unassembled WGS sequence"/>
</dbReference>
<keyword evidence="2" id="KW-1185">Reference proteome</keyword>
<evidence type="ECO:0000313" key="2">
    <source>
        <dbReference type="Proteomes" id="UP000507470"/>
    </source>
</evidence>
<sequence>MQNFSLDQLWGMKCSKLKEILRENNKSASGTKQILVARCYALILVDDREITADERSDRDTGIEDRLHHRTEKDSCTSKLNGWIVPRNLTVKPKPLKDMKVKKIMFGKQDVSERPTVNTFEPRAPQDRTLDTYALRRLYDNLEEHAPNSSFFLYHDSPLTYEDENHDFADSIESTNVAMNTSVSATVNLEAFTEKAVVPPKTLPIPLIQVDNEIQDDIEIDQSFIAKFVKQTTDDTSCTLSDEQIQQVEQLTKGQSDNSLWKQIHRFKETASNFGKMIKCSRNPDGLLKAMFYSEPHL</sequence>
<organism evidence="1 2">
    <name type="scientific">Mytilus coruscus</name>
    <name type="common">Sea mussel</name>
    <dbReference type="NCBI Taxonomy" id="42192"/>
    <lineage>
        <taxon>Eukaryota</taxon>
        <taxon>Metazoa</taxon>
        <taxon>Spiralia</taxon>
        <taxon>Lophotrochozoa</taxon>
        <taxon>Mollusca</taxon>
        <taxon>Bivalvia</taxon>
        <taxon>Autobranchia</taxon>
        <taxon>Pteriomorphia</taxon>
        <taxon>Mytilida</taxon>
        <taxon>Mytiloidea</taxon>
        <taxon>Mytilidae</taxon>
        <taxon>Mytilinae</taxon>
        <taxon>Mytilus</taxon>
    </lineage>
</organism>
<evidence type="ECO:0008006" key="3">
    <source>
        <dbReference type="Google" id="ProtNLM"/>
    </source>
</evidence>